<feature type="region of interest" description="Disordered" evidence="2">
    <location>
        <begin position="1"/>
        <end position="36"/>
    </location>
</feature>
<dbReference type="InterPro" id="IPR018514">
    <property type="entry name" value="Rabaptin_CC"/>
</dbReference>
<feature type="compositionally biased region" description="Polar residues" evidence="2">
    <location>
        <begin position="1"/>
        <end position="24"/>
    </location>
</feature>
<feature type="region of interest" description="Disordered" evidence="2">
    <location>
        <begin position="307"/>
        <end position="338"/>
    </location>
</feature>
<dbReference type="PANTHER" id="PTHR31179">
    <property type="entry name" value="RAB GTPASE-BINDING EFFECTOR PROTEIN"/>
    <property type="match status" value="1"/>
</dbReference>
<name>A0A8E0VQ12_9TREM</name>
<dbReference type="Pfam" id="PF03528">
    <property type="entry name" value="Rabaptin"/>
    <property type="match status" value="1"/>
</dbReference>
<proteinExistence type="predicted"/>
<feature type="coiled-coil region" evidence="1">
    <location>
        <begin position="72"/>
        <end position="106"/>
    </location>
</feature>
<dbReference type="GO" id="GO:0005096">
    <property type="term" value="F:GTPase activator activity"/>
    <property type="evidence" value="ECO:0007669"/>
    <property type="project" value="InterPro"/>
</dbReference>
<reference evidence="4" key="1">
    <citation type="submission" date="2019-05" db="EMBL/GenBank/DDBJ databases">
        <title>Annotation for the trematode Fasciolopsis buski.</title>
        <authorList>
            <person name="Choi Y.-J."/>
        </authorList>
    </citation>
    <scope>NUCLEOTIDE SEQUENCE</scope>
    <source>
        <strain evidence="4">HT</strain>
        <tissue evidence="4">Whole worm</tissue>
    </source>
</reference>
<dbReference type="AlphaFoldDB" id="A0A8E0VQ12"/>
<dbReference type="OrthoDB" id="6260711at2759"/>
<gene>
    <name evidence="4" type="ORF">FBUS_09550</name>
</gene>
<evidence type="ECO:0000259" key="3">
    <source>
        <dbReference type="Pfam" id="PF03528"/>
    </source>
</evidence>
<feature type="region of interest" description="Disordered" evidence="2">
    <location>
        <begin position="232"/>
        <end position="252"/>
    </location>
</feature>
<dbReference type="EMBL" id="LUCM01000591">
    <property type="protein sequence ID" value="KAA0200334.1"/>
    <property type="molecule type" value="Genomic_DNA"/>
</dbReference>
<dbReference type="Proteomes" id="UP000728185">
    <property type="component" value="Unassembled WGS sequence"/>
</dbReference>
<comment type="caution">
    <text evidence="4">The sequence shown here is derived from an EMBL/GenBank/DDBJ whole genome shotgun (WGS) entry which is preliminary data.</text>
</comment>
<keyword evidence="1" id="KW-0175">Coiled coil</keyword>
<dbReference type="GO" id="GO:0006897">
    <property type="term" value="P:endocytosis"/>
    <property type="evidence" value="ECO:0007669"/>
    <property type="project" value="InterPro"/>
</dbReference>
<keyword evidence="5" id="KW-1185">Reference proteome</keyword>
<feature type="region of interest" description="Disordered" evidence="2">
    <location>
        <begin position="281"/>
        <end position="300"/>
    </location>
</feature>
<feature type="compositionally biased region" description="Polar residues" evidence="2">
    <location>
        <begin position="308"/>
        <end position="318"/>
    </location>
</feature>
<dbReference type="InterPro" id="IPR003914">
    <property type="entry name" value="Rabaptin"/>
</dbReference>
<sequence>MLGVDQNSGSSETGDSASVQANKRLNSEFWQDGDQDPEVYLPEHLKQILSRITDCDLAEELEQFMVNSMKELSKHEADHNRTRSELEEMRDKLQRTETELSDLQSAAALTVAGQNDAIVTLKRQYDEELASWRSISEQQILEAAAANQKTLERERAHWAGERDALISRFNSVQRKSSLEESAGAGTGDGAATGGPTAKFFSVSDRLSGQNLANQALESVERMARRVGQKFLSNSLMSEDEPDSSSLISDDSNPQALRAKLELHEREVFRLRQLLNEASRSKMLAPSAEKNPTTDSMTDADAAPISAVRTDQQDLSSDISGDRTKQPDQLGNNKVDSIHDVSTPITEESWIQLQSKLKEMPRQTCSPCVMCTNYEQQLQHLQSKQQVSAWRSQ</sequence>
<evidence type="ECO:0000256" key="2">
    <source>
        <dbReference type="SAM" id="MobiDB-lite"/>
    </source>
</evidence>
<protein>
    <recommendedName>
        <fullName evidence="3">Rabaptin coiled-coil domain-containing protein</fullName>
    </recommendedName>
</protein>
<feature type="domain" description="Rabaptin coiled-coil" evidence="3">
    <location>
        <begin position="67"/>
        <end position="168"/>
    </location>
</feature>
<evidence type="ECO:0000256" key="1">
    <source>
        <dbReference type="SAM" id="Coils"/>
    </source>
</evidence>
<feature type="compositionally biased region" description="Polar residues" evidence="2">
    <location>
        <begin position="243"/>
        <end position="252"/>
    </location>
</feature>
<evidence type="ECO:0000313" key="5">
    <source>
        <dbReference type="Proteomes" id="UP000728185"/>
    </source>
</evidence>
<dbReference type="GO" id="GO:0008083">
    <property type="term" value="F:growth factor activity"/>
    <property type="evidence" value="ECO:0007669"/>
    <property type="project" value="InterPro"/>
</dbReference>
<evidence type="ECO:0000313" key="4">
    <source>
        <dbReference type="EMBL" id="KAA0200334.1"/>
    </source>
</evidence>
<organism evidence="4 5">
    <name type="scientific">Fasciolopsis buskii</name>
    <dbReference type="NCBI Taxonomy" id="27845"/>
    <lineage>
        <taxon>Eukaryota</taxon>
        <taxon>Metazoa</taxon>
        <taxon>Spiralia</taxon>
        <taxon>Lophotrochozoa</taxon>
        <taxon>Platyhelminthes</taxon>
        <taxon>Trematoda</taxon>
        <taxon>Digenea</taxon>
        <taxon>Plagiorchiida</taxon>
        <taxon>Echinostomata</taxon>
        <taxon>Echinostomatoidea</taxon>
        <taxon>Fasciolidae</taxon>
        <taxon>Fasciolopsis</taxon>
    </lineage>
</organism>
<dbReference type="PANTHER" id="PTHR31179:SF7">
    <property type="entry name" value="FYVE-TYPE DOMAIN-CONTAINING PROTEIN"/>
    <property type="match status" value="1"/>
</dbReference>
<accession>A0A8E0VQ12</accession>